<proteinExistence type="predicted"/>
<name>A0A1Y2DCD7_9PEZI</name>
<organism evidence="2 3">
    <name type="scientific">Pseudomassariella vexata</name>
    <dbReference type="NCBI Taxonomy" id="1141098"/>
    <lineage>
        <taxon>Eukaryota</taxon>
        <taxon>Fungi</taxon>
        <taxon>Dikarya</taxon>
        <taxon>Ascomycota</taxon>
        <taxon>Pezizomycotina</taxon>
        <taxon>Sordariomycetes</taxon>
        <taxon>Xylariomycetidae</taxon>
        <taxon>Amphisphaeriales</taxon>
        <taxon>Pseudomassariaceae</taxon>
        <taxon>Pseudomassariella</taxon>
    </lineage>
</organism>
<keyword evidence="1" id="KW-0812">Transmembrane</keyword>
<dbReference type="GeneID" id="63769605"/>
<dbReference type="InParanoid" id="A0A1Y2DCD7"/>
<keyword evidence="1" id="KW-1133">Transmembrane helix</keyword>
<feature type="transmembrane region" description="Helical" evidence="1">
    <location>
        <begin position="166"/>
        <end position="186"/>
    </location>
</feature>
<keyword evidence="3" id="KW-1185">Reference proteome</keyword>
<dbReference type="EMBL" id="MCFJ01000021">
    <property type="protein sequence ID" value="ORY56929.1"/>
    <property type="molecule type" value="Genomic_DNA"/>
</dbReference>
<evidence type="ECO:0000313" key="2">
    <source>
        <dbReference type="EMBL" id="ORY56929.1"/>
    </source>
</evidence>
<dbReference type="AlphaFoldDB" id="A0A1Y2DCD7"/>
<evidence type="ECO:0000313" key="3">
    <source>
        <dbReference type="Proteomes" id="UP000193689"/>
    </source>
</evidence>
<evidence type="ECO:0000256" key="1">
    <source>
        <dbReference type="SAM" id="Phobius"/>
    </source>
</evidence>
<comment type="caution">
    <text evidence="2">The sequence shown here is derived from an EMBL/GenBank/DDBJ whole genome shotgun (WGS) entry which is preliminary data.</text>
</comment>
<keyword evidence="1" id="KW-0472">Membrane</keyword>
<reference evidence="2 3" key="1">
    <citation type="submission" date="2016-07" db="EMBL/GenBank/DDBJ databases">
        <title>Pervasive Adenine N6-methylation of Active Genes in Fungi.</title>
        <authorList>
            <consortium name="DOE Joint Genome Institute"/>
            <person name="Mondo S.J."/>
            <person name="Dannebaum R.O."/>
            <person name="Kuo R.C."/>
            <person name="Labutti K."/>
            <person name="Haridas S."/>
            <person name="Kuo A."/>
            <person name="Salamov A."/>
            <person name="Ahrendt S.R."/>
            <person name="Lipzen A."/>
            <person name="Sullivan W."/>
            <person name="Andreopoulos W.B."/>
            <person name="Clum A."/>
            <person name="Lindquist E."/>
            <person name="Daum C."/>
            <person name="Ramamoorthy G.K."/>
            <person name="Gryganskyi A."/>
            <person name="Culley D."/>
            <person name="Magnuson J.K."/>
            <person name="James T.Y."/>
            <person name="O'Malley M.A."/>
            <person name="Stajich J.E."/>
            <person name="Spatafora J.W."/>
            <person name="Visel A."/>
            <person name="Grigoriev I.V."/>
        </authorList>
    </citation>
    <scope>NUCLEOTIDE SEQUENCE [LARGE SCALE GENOMIC DNA]</scope>
    <source>
        <strain evidence="2 3">CBS 129021</strain>
    </source>
</reference>
<gene>
    <name evidence="2" type="ORF">BCR38DRAFT_112678</name>
</gene>
<protein>
    <submittedName>
        <fullName evidence="2">Uncharacterized protein</fullName>
    </submittedName>
</protein>
<dbReference type="Proteomes" id="UP000193689">
    <property type="component" value="Unassembled WGS sequence"/>
</dbReference>
<accession>A0A1Y2DCD7</accession>
<dbReference type="RefSeq" id="XP_040710396.1">
    <property type="nucleotide sequence ID" value="XM_040853393.1"/>
</dbReference>
<sequence>MQLYFSHSTIAVAQETPDAHNLISRLNAARLPFLEFAWVRTLSRRQLNHFRHDLFALASFNTPTTPIRLAHDSGFDDHAPSIHDCFLLRGIFLLRGYTFWVTKNGLRAGKELDFGLHIDLWFLFLFFPFVFPCPFPQAGWSPHGDEFCQWGLGNCTATESDPRRAFWLGLISIVWILYTFGIAHAFTPTLPYFDLRGLFSQAALGWNQVDRRYPPCFRRPV</sequence>